<dbReference type="Proteomes" id="UP001501475">
    <property type="component" value="Unassembled WGS sequence"/>
</dbReference>
<evidence type="ECO:0000256" key="1">
    <source>
        <dbReference type="ARBA" id="ARBA00004141"/>
    </source>
</evidence>
<keyword evidence="10" id="KW-1185">Reference proteome</keyword>
<feature type="transmembrane region" description="Helical" evidence="6">
    <location>
        <begin position="237"/>
        <end position="256"/>
    </location>
</feature>
<comment type="caution">
    <text evidence="9">The sequence shown here is derived from an EMBL/GenBank/DDBJ whole genome shotgun (WGS) entry which is preliminary data.</text>
</comment>
<comment type="subcellular location">
    <subcellularLocation>
        <location evidence="1">Membrane</location>
        <topology evidence="1">Multi-pass membrane protein</topology>
    </subcellularLocation>
</comment>
<evidence type="ECO:0000259" key="8">
    <source>
        <dbReference type="Pfam" id="PF04138"/>
    </source>
</evidence>
<evidence type="ECO:0000256" key="3">
    <source>
        <dbReference type="ARBA" id="ARBA00022692"/>
    </source>
</evidence>
<gene>
    <name evidence="9" type="ORF">GCM10009810_01880</name>
</gene>
<feature type="transmembrane region" description="Helical" evidence="6">
    <location>
        <begin position="329"/>
        <end position="346"/>
    </location>
</feature>
<comment type="similarity">
    <text evidence="2">Belongs to the glycosyltransferase 2 family.</text>
</comment>
<evidence type="ECO:0000313" key="10">
    <source>
        <dbReference type="Proteomes" id="UP001501475"/>
    </source>
</evidence>
<dbReference type="CDD" id="cd04179">
    <property type="entry name" value="DPM_DPG-synthase_like"/>
    <property type="match status" value="1"/>
</dbReference>
<feature type="transmembrane region" description="Helical" evidence="6">
    <location>
        <begin position="299"/>
        <end position="323"/>
    </location>
</feature>
<keyword evidence="4 6" id="KW-1133">Transmembrane helix</keyword>
<feature type="domain" description="Glycosyltransferase 2-like" evidence="7">
    <location>
        <begin position="34"/>
        <end position="113"/>
    </location>
</feature>
<keyword evidence="5 6" id="KW-0472">Membrane</keyword>
<protein>
    <submittedName>
        <fullName evidence="9">Bifunctional glycosyltransferase family 2/GtrA family protein</fullName>
    </submittedName>
</protein>
<organism evidence="9 10">
    <name type="scientific">Nostocoides vanveenii</name>
    <dbReference type="NCBI Taxonomy" id="330835"/>
    <lineage>
        <taxon>Bacteria</taxon>
        <taxon>Bacillati</taxon>
        <taxon>Actinomycetota</taxon>
        <taxon>Actinomycetes</taxon>
        <taxon>Micrococcales</taxon>
        <taxon>Intrasporangiaceae</taxon>
        <taxon>Nostocoides</taxon>
    </lineage>
</organism>
<evidence type="ECO:0000256" key="4">
    <source>
        <dbReference type="ARBA" id="ARBA00022989"/>
    </source>
</evidence>
<dbReference type="PANTHER" id="PTHR48090">
    <property type="entry name" value="UNDECAPRENYL-PHOSPHATE 4-DEOXY-4-FORMAMIDO-L-ARABINOSE TRANSFERASE-RELATED"/>
    <property type="match status" value="1"/>
</dbReference>
<dbReference type="Gene3D" id="3.90.550.10">
    <property type="entry name" value="Spore Coat Polysaccharide Biosynthesis Protein SpsA, Chain A"/>
    <property type="match status" value="1"/>
</dbReference>
<proteinExistence type="inferred from homology"/>
<evidence type="ECO:0000313" key="9">
    <source>
        <dbReference type="EMBL" id="GAA1744812.1"/>
    </source>
</evidence>
<dbReference type="Pfam" id="PF04138">
    <property type="entry name" value="GtrA_DPMS_TM"/>
    <property type="match status" value="1"/>
</dbReference>
<evidence type="ECO:0000256" key="2">
    <source>
        <dbReference type="ARBA" id="ARBA00006739"/>
    </source>
</evidence>
<dbReference type="InterPro" id="IPR007267">
    <property type="entry name" value="GtrA_DPMS_TM"/>
</dbReference>
<accession>A0ABN2K066</accession>
<dbReference type="Pfam" id="PF00535">
    <property type="entry name" value="Glycos_transf_2"/>
    <property type="match status" value="1"/>
</dbReference>
<evidence type="ECO:0000256" key="5">
    <source>
        <dbReference type="ARBA" id="ARBA00023136"/>
    </source>
</evidence>
<dbReference type="EMBL" id="BAAAPN010000003">
    <property type="protein sequence ID" value="GAA1744812.1"/>
    <property type="molecule type" value="Genomic_DNA"/>
</dbReference>
<evidence type="ECO:0000259" key="7">
    <source>
        <dbReference type="Pfam" id="PF00535"/>
    </source>
</evidence>
<dbReference type="SUPFAM" id="SSF53448">
    <property type="entry name" value="Nucleotide-diphospho-sugar transferases"/>
    <property type="match status" value="1"/>
</dbReference>
<sequence>MSTYADTIVVIPSLHPEPAFVDLARELTAAGFGEVLVIDDGSGLAFGEVFAAIAASPGCRVLTHPENRGKGAALKTAFADIAARRPDAVVVTADSDGQHTAQGIRTVADRVQAADGERIFVLGARDVDLPHVPLLSRLGNKLTTLVIKALYGQTLPDTQTGLRGIPAALLEPMSRVPGERFDYEMNALTWALSAGVPIVEVPVATIYHDKSNSVSHFRPVRDSVIIYRSIFARAGSYFASSGVAALIDLSVFTLVIDRVFDGRSYLRAVVTATLAARVVSSAVNFLINRHLVFARHGSAWRYYALAFGVLAASALGTTAMSMLLAGHVIWAKIIVDIVLFAVAYHVQRTWVFHGNPGAPKGPDSAQVR</sequence>
<dbReference type="RefSeq" id="WP_344060801.1">
    <property type="nucleotide sequence ID" value="NZ_BAAAPN010000003.1"/>
</dbReference>
<dbReference type="InterPro" id="IPR050256">
    <property type="entry name" value="Glycosyltransferase_2"/>
</dbReference>
<feature type="domain" description="GtrA/DPMS transmembrane" evidence="8">
    <location>
        <begin position="237"/>
        <end position="352"/>
    </location>
</feature>
<feature type="transmembrane region" description="Helical" evidence="6">
    <location>
        <begin position="268"/>
        <end position="287"/>
    </location>
</feature>
<dbReference type="InterPro" id="IPR001173">
    <property type="entry name" value="Glyco_trans_2-like"/>
</dbReference>
<keyword evidence="3 6" id="KW-0812">Transmembrane</keyword>
<name>A0ABN2K066_9MICO</name>
<dbReference type="InterPro" id="IPR029044">
    <property type="entry name" value="Nucleotide-diphossugar_trans"/>
</dbReference>
<dbReference type="PANTHER" id="PTHR48090:SF7">
    <property type="entry name" value="RFBJ PROTEIN"/>
    <property type="match status" value="1"/>
</dbReference>
<reference evidence="9 10" key="1">
    <citation type="journal article" date="2019" name="Int. J. Syst. Evol. Microbiol.">
        <title>The Global Catalogue of Microorganisms (GCM) 10K type strain sequencing project: providing services to taxonomists for standard genome sequencing and annotation.</title>
        <authorList>
            <consortium name="The Broad Institute Genomics Platform"/>
            <consortium name="The Broad Institute Genome Sequencing Center for Infectious Disease"/>
            <person name="Wu L."/>
            <person name="Ma J."/>
        </authorList>
    </citation>
    <scope>NUCLEOTIDE SEQUENCE [LARGE SCALE GENOMIC DNA]</scope>
    <source>
        <strain evidence="9 10">JCM 15591</strain>
    </source>
</reference>
<evidence type="ECO:0000256" key="6">
    <source>
        <dbReference type="SAM" id="Phobius"/>
    </source>
</evidence>